<dbReference type="PANTHER" id="PTHR43656:SF2">
    <property type="entry name" value="BINDING OXIDOREDUCTASE, PUTATIVE (AFU_ORTHOLOGUE AFUA_2G08260)-RELATED"/>
    <property type="match status" value="1"/>
</dbReference>
<dbReference type="GO" id="GO:0010181">
    <property type="term" value="F:FMN binding"/>
    <property type="evidence" value="ECO:0007669"/>
    <property type="project" value="InterPro"/>
</dbReference>
<keyword evidence="5" id="KW-1185">Reference proteome</keyword>
<reference evidence="4 5" key="1">
    <citation type="journal article" date="2015" name="Genome Announc.">
        <title>Expanding the biotechnology potential of lactobacilli through comparative genomics of 213 strains and associated genera.</title>
        <authorList>
            <person name="Sun Z."/>
            <person name="Harris H.M."/>
            <person name="McCann A."/>
            <person name="Guo C."/>
            <person name="Argimon S."/>
            <person name="Zhang W."/>
            <person name="Yang X."/>
            <person name="Jeffery I.B."/>
            <person name="Cooney J.C."/>
            <person name="Kagawa T.F."/>
            <person name="Liu W."/>
            <person name="Song Y."/>
            <person name="Salvetti E."/>
            <person name="Wrobel A."/>
            <person name="Rasinkangas P."/>
            <person name="Parkhill J."/>
            <person name="Rea M.C."/>
            <person name="O'Sullivan O."/>
            <person name="Ritari J."/>
            <person name="Douillard F.P."/>
            <person name="Paul Ross R."/>
            <person name="Yang R."/>
            <person name="Briner A.E."/>
            <person name="Felis G.E."/>
            <person name="de Vos W.M."/>
            <person name="Barrangou R."/>
            <person name="Klaenhammer T.R."/>
            <person name="Caufield P.W."/>
            <person name="Cui Y."/>
            <person name="Zhang H."/>
            <person name="O'Toole P.W."/>
        </authorList>
    </citation>
    <scope>NUCLEOTIDE SEQUENCE [LARGE SCALE GENOMIC DNA]</scope>
    <source>
        <strain evidence="4 5">DSM 18527</strain>
    </source>
</reference>
<proteinExistence type="predicted"/>
<evidence type="ECO:0000313" key="5">
    <source>
        <dbReference type="Proteomes" id="UP000051236"/>
    </source>
</evidence>
<dbReference type="GO" id="GO:0016491">
    <property type="term" value="F:oxidoreductase activity"/>
    <property type="evidence" value="ECO:0007669"/>
    <property type="project" value="UniProtKB-KW"/>
</dbReference>
<dbReference type="STRING" id="1423734.FC83_GL003081"/>
<dbReference type="InterPro" id="IPR051799">
    <property type="entry name" value="NADH_flavin_oxidoreductase"/>
</dbReference>
<protein>
    <submittedName>
        <fullName evidence="4">NADH flavin oxidoreductase</fullName>
    </submittedName>
</protein>
<dbReference type="Proteomes" id="UP000051236">
    <property type="component" value="Unassembled WGS sequence"/>
</dbReference>
<name>X0PHJ1_9LACO</name>
<evidence type="ECO:0000256" key="1">
    <source>
        <dbReference type="ARBA" id="ARBA00022630"/>
    </source>
</evidence>
<dbReference type="AlphaFoldDB" id="X0PHJ1"/>
<dbReference type="OrthoDB" id="9772736at2"/>
<keyword evidence="2" id="KW-0560">Oxidoreductase</keyword>
<comment type="caution">
    <text evidence="4">The sequence shown here is derived from an EMBL/GenBank/DDBJ whole genome shotgun (WGS) entry which is preliminary data.</text>
</comment>
<feature type="domain" description="NADH:flavin oxidoreductase/NADH oxidase N-terminal" evidence="3">
    <location>
        <begin position="9"/>
        <end position="337"/>
    </location>
</feature>
<dbReference type="PANTHER" id="PTHR43656">
    <property type="entry name" value="BINDING OXIDOREDUCTASE, PUTATIVE (AFU_ORTHOLOGUE AFUA_2G08260)-RELATED"/>
    <property type="match status" value="1"/>
</dbReference>
<dbReference type="eggNOG" id="COG1902">
    <property type="taxonomic scope" value="Bacteria"/>
</dbReference>
<dbReference type="PATRIC" id="fig|1423734.3.peg.3130"/>
<dbReference type="Gene3D" id="3.20.20.70">
    <property type="entry name" value="Aldolase class I"/>
    <property type="match status" value="1"/>
</dbReference>
<dbReference type="RefSeq" id="WP_035455337.1">
    <property type="nucleotide sequence ID" value="NZ_AZGA01000005.1"/>
</dbReference>
<evidence type="ECO:0000259" key="3">
    <source>
        <dbReference type="Pfam" id="PF00724"/>
    </source>
</evidence>
<dbReference type="InterPro" id="IPR001155">
    <property type="entry name" value="OxRdtase_FMN_N"/>
</dbReference>
<dbReference type="CDD" id="cd04735">
    <property type="entry name" value="OYE_like_4_FMN"/>
    <property type="match status" value="1"/>
</dbReference>
<dbReference type="Pfam" id="PF00724">
    <property type="entry name" value="Oxidored_FMN"/>
    <property type="match status" value="1"/>
</dbReference>
<gene>
    <name evidence="4" type="ORF">FC83_GL003081</name>
</gene>
<dbReference type="SUPFAM" id="SSF51395">
    <property type="entry name" value="FMN-linked oxidoreductases"/>
    <property type="match status" value="1"/>
</dbReference>
<sequence>MTAYRFLEPYTFPNKAITLKNHVVIPPMTEQMAFEDGSITQDELNYYAKHTGGVGLFITPVASVNALAKGFEGQLSIADDRFLPGLQQLARTMKANGTKAVIQISSSGRRSNSKILRGQQPVSASDVRAHEAGAEIPRALSDAEVRATIKDFGAATRRAIEAGFDGVELHGASSNLIQQFFSPHANRRTDDWGGSFEKRMRFPLAVIQEVNQVIEQYAKKPFILGYRTSAEEVSEPGITLEDTLAFVDALKQQPLDYLHISAGDAWGTSKRDKTDTRPVAKLIHDRLAGTMPLIIVGGLKTPADVEKVLDAGIELAGLGHESLREPNWVQKVQQGDEKSIRYAISPADLDELSIKPPFLDIILASSGGPEGVPLTVF</sequence>
<accession>X0PHJ1</accession>
<evidence type="ECO:0000256" key="2">
    <source>
        <dbReference type="ARBA" id="ARBA00023002"/>
    </source>
</evidence>
<keyword evidence="1" id="KW-0285">Flavoprotein</keyword>
<organism evidence="4 5">
    <name type="scientific">Agrilactobacillus composti DSM 18527 = JCM 14202</name>
    <dbReference type="NCBI Taxonomy" id="1423734"/>
    <lineage>
        <taxon>Bacteria</taxon>
        <taxon>Bacillati</taxon>
        <taxon>Bacillota</taxon>
        <taxon>Bacilli</taxon>
        <taxon>Lactobacillales</taxon>
        <taxon>Lactobacillaceae</taxon>
        <taxon>Agrilactobacillus</taxon>
    </lineage>
</organism>
<dbReference type="EMBL" id="AZGA01000005">
    <property type="protein sequence ID" value="KRM36325.1"/>
    <property type="molecule type" value="Genomic_DNA"/>
</dbReference>
<evidence type="ECO:0000313" key="4">
    <source>
        <dbReference type="EMBL" id="KRM36325.1"/>
    </source>
</evidence>
<dbReference type="InterPro" id="IPR013785">
    <property type="entry name" value="Aldolase_TIM"/>
</dbReference>